<dbReference type="EMBL" id="BMAT01001622">
    <property type="protein sequence ID" value="GFR89378.1"/>
    <property type="molecule type" value="Genomic_DNA"/>
</dbReference>
<evidence type="ECO:0000313" key="3">
    <source>
        <dbReference type="Proteomes" id="UP000762676"/>
    </source>
</evidence>
<accession>A0AAV4GU40</accession>
<proteinExistence type="predicted"/>
<name>A0AAV4GU40_9GAST</name>
<comment type="caution">
    <text evidence="2">The sequence shown here is derived from an EMBL/GenBank/DDBJ whole genome shotgun (WGS) entry which is preliminary data.</text>
</comment>
<feature type="region of interest" description="Disordered" evidence="1">
    <location>
        <begin position="1"/>
        <end position="30"/>
    </location>
</feature>
<gene>
    <name evidence="2" type="ORF">ElyMa_000793200</name>
</gene>
<feature type="region of interest" description="Disordered" evidence="1">
    <location>
        <begin position="69"/>
        <end position="100"/>
    </location>
</feature>
<protein>
    <submittedName>
        <fullName evidence="2">Uncharacterized protein</fullName>
    </submittedName>
</protein>
<feature type="compositionally biased region" description="Gly residues" evidence="1">
    <location>
        <begin position="16"/>
        <end position="30"/>
    </location>
</feature>
<feature type="compositionally biased region" description="Basic and acidic residues" evidence="1">
    <location>
        <begin position="79"/>
        <end position="91"/>
    </location>
</feature>
<dbReference type="AlphaFoldDB" id="A0AAV4GU40"/>
<keyword evidence="3" id="KW-1185">Reference proteome</keyword>
<sequence length="100" mass="10434">MLRLTPVEVRARTSRGSGGGGSARGSGAWSGGGGGGGCLVFSLFQELNAILPRQGWSLGLRQDKFLPPDLGYDAPQIGHSKESVDAKKLSCDARPPLPQE</sequence>
<evidence type="ECO:0000313" key="2">
    <source>
        <dbReference type="EMBL" id="GFR89378.1"/>
    </source>
</evidence>
<organism evidence="2 3">
    <name type="scientific">Elysia marginata</name>
    <dbReference type="NCBI Taxonomy" id="1093978"/>
    <lineage>
        <taxon>Eukaryota</taxon>
        <taxon>Metazoa</taxon>
        <taxon>Spiralia</taxon>
        <taxon>Lophotrochozoa</taxon>
        <taxon>Mollusca</taxon>
        <taxon>Gastropoda</taxon>
        <taxon>Heterobranchia</taxon>
        <taxon>Euthyneura</taxon>
        <taxon>Panpulmonata</taxon>
        <taxon>Sacoglossa</taxon>
        <taxon>Placobranchoidea</taxon>
        <taxon>Plakobranchidae</taxon>
        <taxon>Elysia</taxon>
    </lineage>
</organism>
<evidence type="ECO:0000256" key="1">
    <source>
        <dbReference type="SAM" id="MobiDB-lite"/>
    </source>
</evidence>
<reference evidence="2 3" key="1">
    <citation type="journal article" date="2021" name="Elife">
        <title>Chloroplast acquisition without the gene transfer in kleptoplastic sea slugs, Plakobranchus ocellatus.</title>
        <authorList>
            <person name="Maeda T."/>
            <person name="Takahashi S."/>
            <person name="Yoshida T."/>
            <person name="Shimamura S."/>
            <person name="Takaki Y."/>
            <person name="Nagai Y."/>
            <person name="Toyoda A."/>
            <person name="Suzuki Y."/>
            <person name="Arimoto A."/>
            <person name="Ishii H."/>
            <person name="Satoh N."/>
            <person name="Nishiyama T."/>
            <person name="Hasebe M."/>
            <person name="Maruyama T."/>
            <person name="Minagawa J."/>
            <person name="Obokata J."/>
            <person name="Shigenobu S."/>
        </authorList>
    </citation>
    <scope>NUCLEOTIDE SEQUENCE [LARGE SCALE GENOMIC DNA]</scope>
</reference>
<dbReference type="Proteomes" id="UP000762676">
    <property type="component" value="Unassembled WGS sequence"/>
</dbReference>